<accession>A0A6G7CQL6</accession>
<dbReference type="Proteomes" id="UP000503003">
    <property type="component" value="Chromosome 2"/>
</dbReference>
<dbReference type="RefSeq" id="WP_165313996.1">
    <property type="nucleotide sequence ID" value="NZ_CP049332.1"/>
</dbReference>
<gene>
    <name evidence="1" type="ORF">G5S32_20530</name>
</gene>
<evidence type="ECO:0000313" key="1">
    <source>
        <dbReference type="EMBL" id="QIH44336.1"/>
    </source>
</evidence>
<reference evidence="1 2" key="1">
    <citation type="submission" date="2020-02" db="EMBL/GenBank/DDBJ databases">
        <title>A complete genome of a marine bacterium Vibrio sp. ZWAL4003 isolated from the mangrove sediment with the ability to degrade polysaccharides.</title>
        <authorList>
            <person name="Wu J."/>
            <person name="Qu W."/>
            <person name="Zeng R."/>
        </authorList>
    </citation>
    <scope>NUCLEOTIDE SEQUENCE [LARGE SCALE GENOMIC DNA]</scope>
    <source>
        <strain evidence="1 2">ZWAL4003</strain>
    </source>
</reference>
<evidence type="ECO:0008006" key="3">
    <source>
        <dbReference type="Google" id="ProtNLM"/>
    </source>
</evidence>
<dbReference type="EMBL" id="CP049332">
    <property type="protein sequence ID" value="QIH44336.1"/>
    <property type="molecule type" value="Genomic_DNA"/>
</dbReference>
<proteinExistence type="predicted"/>
<protein>
    <recommendedName>
        <fullName evidence="3">Gfo/Idh/MocA-like oxidoreductase N-terminal domain-containing protein</fullName>
    </recommendedName>
</protein>
<organism evidence="1 2">
    <name type="scientific">Vibrio ziniensis</name>
    <dbReference type="NCBI Taxonomy" id="2711221"/>
    <lineage>
        <taxon>Bacteria</taxon>
        <taxon>Pseudomonadati</taxon>
        <taxon>Pseudomonadota</taxon>
        <taxon>Gammaproteobacteria</taxon>
        <taxon>Vibrionales</taxon>
        <taxon>Vibrionaceae</taxon>
        <taxon>Vibrio</taxon>
    </lineage>
</organism>
<dbReference type="KEGG" id="vzi:G5S32_20530"/>
<dbReference type="AlphaFoldDB" id="A0A6G7CQL6"/>
<keyword evidence="2" id="KW-1185">Reference proteome</keyword>
<name>A0A6G7CQL6_9VIBR</name>
<sequence length="421" mass="47528">MMNGDVLVYGGLGDPNYSVVRLYEELLLTSKAKFSIIAIDPIVRRVSTTEVGSYYQFPYDEQYASLDEYIEHQPVRKISCVFVLTSVSTHLSILKEVSLSFDVSDLLFVVEKPSFSLHEVEEGFSVVVPRLKQQGAKFYFIDTAIVTPAFDYFFSNQSCVSLGLPEKIVAISTDNPVTIHPQLDEFSFENRIAALNSRNLLNLEESGGGGYGFDMGIHAIAGLVRYLQKMQEFDARIDFSEIKTEYLNNKQLKRSIGAETHIYALGSIVTSIGHIELLVDAGKASDIWDRRLELHYAQLTVVIGFGTLKHPPYLWRSDHADSEAVVFNVTDSGYKLHFNDILSALEFDINASLSCEASEEIMCKSMYIMSDLFSGLSTLFDEREKPLIRVDHHSYTMAMKEQLIRERLTNFTDSIALNIHK</sequence>
<evidence type="ECO:0000313" key="2">
    <source>
        <dbReference type="Proteomes" id="UP000503003"/>
    </source>
</evidence>